<feature type="transmembrane region" description="Helical" evidence="6">
    <location>
        <begin position="463"/>
        <end position="486"/>
    </location>
</feature>
<feature type="transmembrane region" description="Helical" evidence="6">
    <location>
        <begin position="241"/>
        <end position="260"/>
    </location>
</feature>
<dbReference type="InterPro" id="IPR005821">
    <property type="entry name" value="Ion_trans_dom"/>
</dbReference>
<feature type="transmembrane region" description="Helical" evidence="6">
    <location>
        <begin position="176"/>
        <end position="196"/>
    </location>
</feature>
<dbReference type="OrthoDB" id="10068803at2759"/>
<evidence type="ECO:0000256" key="6">
    <source>
        <dbReference type="SAM" id="Phobius"/>
    </source>
</evidence>
<dbReference type="GO" id="GO:0016020">
    <property type="term" value="C:membrane"/>
    <property type="evidence" value="ECO:0007669"/>
    <property type="project" value="UniProtKB-SubCell"/>
</dbReference>
<evidence type="ECO:0000313" key="9">
    <source>
        <dbReference type="Proteomes" id="UP000664859"/>
    </source>
</evidence>
<gene>
    <name evidence="8" type="ORF">JKP88DRAFT_353688</name>
</gene>
<keyword evidence="2 6" id="KW-0812">Transmembrane</keyword>
<dbReference type="Proteomes" id="UP000664859">
    <property type="component" value="Unassembled WGS sequence"/>
</dbReference>
<feature type="transmembrane region" description="Helical" evidence="6">
    <location>
        <begin position="435"/>
        <end position="457"/>
    </location>
</feature>
<feature type="compositionally biased region" description="Gly residues" evidence="5">
    <location>
        <begin position="527"/>
        <end position="564"/>
    </location>
</feature>
<organism evidence="8 9">
    <name type="scientific">Tribonema minus</name>
    <dbReference type="NCBI Taxonomy" id="303371"/>
    <lineage>
        <taxon>Eukaryota</taxon>
        <taxon>Sar</taxon>
        <taxon>Stramenopiles</taxon>
        <taxon>Ochrophyta</taxon>
        <taxon>PX clade</taxon>
        <taxon>Xanthophyceae</taxon>
        <taxon>Tribonematales</taxon>
        <taxon>Tribonemataceae</taxon>
        <taxon>Tribonema</taxon>
    </lineage>
</organism>
<evidence type="ECO:0000259" key="7">
    <source>
        <dbReference type="Pfam" id="PF00520"/>
    </source>
</evidence>
<dbReference type="Gene3D" id="1.10.287.70">
    <property type="match status" value="1"/>
</dbReference>
<evidence type="ECO:0000256" key="2">
    <source>
        <dbReference type="ARBA" id="ARBA00022692"/>
    </source>
</evidence>
<protein>
    <recommendedName>
        <fullName evidence="7">Ion transport domain-containing protein</fullName>
    </recommendedName>
</protein>
<feature type="transmembrane region" description="Helical" evidence="6">
    <location>
        <begin position="853"/>
        <end position="875"/>
    </location>
</feature>
<evidence type="ECO:0000256" key="3">
    <source>
        <dbReference type="ARBA" id="ARBA00022989"/>
    </source>
</evidence>
<feature type="transmembrane region" description="Helical" evidence="6">
    <location>
        <begin position="790"/>
        <end position="809"/>
    </location>
</feature>
<comment type="caution">
    <text evidence="8">The sequence shown here is derived from an EMBL/GenBank/DDBJ whole genome shotgun (WGS) entry which is preliminary data.</text>
</comment>
<keyword evidence="9" id="KW-1185">Reference proteome</keyword>
<dbReference type="AlphaFoldDB" id="A0A836CJB1"/>
<accession>A0A836CJB1</accession>
<dbReference type="Pfam" id="PF00520">
    <property type="entry name" value="Ion_trans"/>
    <property type="match status" value="1"/>
</dbReference>
<name>A0A836CJB1_9STRA</name>
<feature type="region of interest" description="Disordered" evidence="5">
    <location>
        <begin position="524"/>
        <end position="566"/>
    </location>
</feature>
<evidence type="ECO:0000256" key="1">
    <source>
        <dbReference type="ARBA" id="ARBA00004141"/>
    </source>
</evidence>
<comment type="subcellular location">
    <subcellularLocation>
        <location evidence="1">Membrane</location>
        <topology evidence="1">Multi-pass membrane protein</topology>
    </subcellularLocation>
</comment>
<dbReference type="GO" id="GO:0005216">
    <property type="term" value="F:monoatomic ion channel activity"/>
    <property type="evidence" value="ECO:0007669"/>
    <property type="project" value="InterPro"/>
</dbReference>
<feature type="transmembrane region" description="Helical" evidence="6">
    <location>
        <begin position="392"/>
        <end position="414"/>
    </location>
</feature>
<feature type="transmembrane region" description="Helical" evidence="6">
    <location>
        <begin position="758"/>
        <end position="778"/>
    </location>
</feature>
<sequence length="878" mass="95416">MAVDSADAAIPAVLEPMPPPLVNEEGFAFYTPARHSAPTATMNAAADAIVDISAELAERRTRWRYLAEKADWLLGSTSHARDDAAAARKCQPQDPAVDRYEAASYYIKWVRGGRVRAGSHNSSGGWADFAHCMLVPAPWEGALPPGPLSRDAMHGRKIIAHIHTQRQLSAVRLARARPIILIFNVLCFFQLLLPLIEMPMGWECREGAVRSIQDGGVLCELDGDSLAWFVGWRPTMLGSSWLELPICAFFLFEIALLFMIRDRCSGRPFYHTNVWATMRLACVWLQLVDILIFLWGRYTYEGTALSMEFFRRARAGCSRAPRLADAPALRSARRSGQQRSGAAAKCALKQERVAAVRKRGQYSRALTFFIYITNHQYLRLFVKGLWHVLPRLMPVATAAAFVVCLYGYVGYLAFNHTRAQPDALRELDLFRTLPGAMLTALRMFTSVVFVLDLEFLYRRSPGIRIYCATYALLAAVLLCALVTAVANKLFQQQSLDAYRLVIRQRARALSMAFDCLRGANIGSSDGSSGGGGAAEDGGGKSPVPNGGGKGGGGSTGHARGGSGSSGVPAVVGGAEVTADDWVALMAHLRPDLSGRGCRLLFNTVGEGCGGGDLGPTRCDRAQFFELCALVQAHIEGGAEDWRAPLRGSASSMPQPQRRNGGGGGGGAEGGCCAALARRCGSTVRALRRRVRRYVRWTVATPFNNWWGLTHADDIHVRRAVNNVASVVHAVLLAVQGTVLPGEQDPAGNTAFEGRELHMALLEYTLVVYFWADAAAVLWAGGAARALSDAYWCLGVALNAVATAWVAGAWPEGRDRAYYVAMAPRALGLWRVVHQLQGTRSDVAERLARVLPTLLRSTSVLLAFVYSSALCAYGMLWHT</sequence>
<evidence type="ECO:0000256" key="5">
    <source>
        <dbReference type="SAM" id="MobiDB-lite"/>
    </source>
</evidence>
<feature type="region of interest" description="Disordered" evidence="5">
    <location>
        <begin position="643"/>
        <end position="663"/>
    </location>
</feature>
<keyword evidence="4 6" id="KW-0472">Membrane</keyword>
<keyword evidence="3 6" id="KW-1133">Transmembrane helix</keyword>
<evidence type="ECO:0000256" key="4">
    <source>
        <dbReference type="ARBA" id="ARBA00023136"/>
    </source>
</evidence>
<dbReference type="EMBL" id="JAFCMP010000088">
    <property type="protein sequence ID" value="KAG5187569.1"/>
    <property type="molecule type" value="Genomic_DNA"/>
</dbReference>
<reference evidence="8" key="1">
    <citation type="submission" date="2021-02" db="EMBL/GenBank/DDBJ databases">
        <title>First Annotated Genome of the Yellow-green Alga Tribonema minus.</title>
        <authorList>
            <person name="Mahan K.M."/>
        </authorList>
    </citation>
    <scope>NUCLEOTIDE SEQUENCE</scope>
    <source>
        <strain evidence="8">UTEX B ZZ1240</strain>
    </source>
</reference>
<feature type="domain" description="Ion transport" evidence="7">
    <location>
        <begin position="364"/>
        <end position="494"/>
    </location>
</feature>
<evidence type="ECO:0000313" key="8">
    <source>
        <dbReference type="EMBL" id="KAG5187569.1"/>
    </source>
</evidence>
<proteinExistence type="predicted"/>